<dbReference type="Proteomes" id="UP001157733">
    <property type="component" value="Chromosome"/>
</dbReference>
<protein>
    <submittedName>
        <fullName evidence="1">Uncharacterized protein</fullName>
    </submittedName>
</protein>
<gene>
    <name evidence="1" type="ORF">NSPWAT_0502</name>
</gene>
<proteinExistence type="predicted"/>
<reference evidence="1 2" key="1">
    <citation type="submission" date="2022-09" db="EMBL/GenBank/DDBJ databases">
        <authorList>
            <person name="Kop L."/>
        </authorList>
    </citation>
    <scope>NUCLEOTIDE SEQUENCE [LARGE SCALE GENOMIC DNA]</scope>
    <source>
        <strain evidence="1 2">347</strain>
    </source>
</reference>
<accession>A0ABM9HB78</accession>
<keyword evidence="2" id="KW-1185">Reference proteome</keyword>
<evidence type="ECO:0000313" key="1">
    <source>
        <dbReference type="EMBL" id="CAI2717361.1"/>
    </source>
</evidence>
<name>A0ABM9HB78_9BACT</name>
<dbReference type="EMBL" id="OX336137">
    <property type="protein sequence ID" value="CAI2717361.1"/>
    <property type="molecule type" value="Genomic_DNA"/>
</dbReference>
<sequence length="59" mass="6054">MVKGGESGGVLAPGNRWLAGGISLKPKQGYNSGRDSVSLLQKGLGEASCEALFLSFEKG</sequence>
<evidence type="ECO:0000313" key="2">
    <source>
        <dbReference type="Proteomes" id="UP001157733"/>
    </source>
</evidence>
<organism evidence="1 2">
    <name type="scientific">Nitrospina watsonii</name>
    <dbReference type="NCBI Taxonomy" id="1323948"/>
    <lineage>
        <taxon>Bacteria</taxon>
        <taxon>Pseudomonadati</taxon>
        <taxon>Nitrospinota/Tectimicrobiota group</taxon>
        <taxon>Nitrospinota</taxon>
        <taxon>Nitrospinia</taxon>
        <taxon>Nitrospinales</taxon>
        <taxon>Nitrospinaceae</taxon>
        <taxon>Nitrospina</taxon>
    </lineage>
</organism>